<gene>
    <name evidence="1" type="ORF">MLD38_008302</name>
</gene>
<sequence length="146" mass="16592">MASHKNYRFFYVDAGVYPAATRHDHPALELEESDIYDRPRKPAAKRAEDPHRDQIRQKTTSPTSLPINISDWSRILQGEEYGRRGGGEENYLDDKGGRDFIPPHEFLAGKRIGCSLSVHEGVGRTLKGRDLSRVRNAIWAKTGFQD</sequence>
<name>A0ACB9RUE4_9MYRT</name>
<dbReference type="EMBL" id="CM042882">
    <property type="protein sequence ID" value="KAI4382325.1"/>
    <property type="molecule type" value="Genomic_DNA"/>
</dbReference>
<keyword evidence="2" id="KW-1185">Reference proteome</keyword>
<proteinExistence type="predicted"/>
<protein>
    <submittedName>
        <fullName evidence="1">Uncharacterized protein</fullName>
    </submittedName>
</protein>
<dbReference type="Proteomes" id="UP001057402">
    <property type="component" value="Chromosome 3"/>
</dbReference>
<evidence type="ECO:0000313" key="2">
    <source>
        <dbReference type="Proteomes" id="UP001057402"/>
    </source>
</evidence>
<comment type="caution">
    <text evidence="1">The sequence shown here is derived from an EMBL/GenBank/DDBJ whole genome shotgun (WGS) entry which is preliminary data.</text>
</comment>
<organism evidence="1 2">
    <name type="scientific">Melastoma candidum</name>
    <dbReference type="NCBI Taxonomy" id="119954"/>
    <lineage>
        <taxon>Eukaryota</taxon>
        <taxon>Viridiplantae</taxon>
        <taxon>Streptophyta</taxon>
        <taxon>Embryophyta</taxon>
        <taxon>Tracheophyta</taxon>
        <taxon>Spermatophyta</taxon>
        <taxon>Magnoliopsida</taxon>
        <taxon>eudicotyledons</taxon>
        <taxon>Gunneridae</taxon>
        <taxon>Pentapetalae</taxon>
        <taxon>rosids</taxon>
        <taxon>malvids</taxon>
        <taxon>Myrtales</taxon>
        <taxon>Melastomataceae</taxon>
        <taxon>Melastomatoideae</taxon>
        <taxon>Melastomateae</taxon>
        <taxon>Melastoma</taxon>
    </lineage>
</organism>
<reference evidence="2" key="1">
    <citation type="journal article" date="2023" name="Front. Plant Sci.">
        <title>Chromosomal-level genome assembly of Melastoma candidum provides insights into trichome evolution.</title>
        <authorList>
            <person name="Zhong Y."/>
            <person name="Wu W."/>
            <person name="Sun C."/>
            <person name="Zou P."/>
            <person name="Liu Y."/>
            <person name="Dai S."/>
            <person name="Zhou R."/>
        </authorList>
    </citation>
    <scope>NUCLEOTIDE SEQUENCE [LARGE SCALE GENOMIC DNA]</scope>
</reference>
<accession>A0ACB9RUE4</accession>
<evidence type="ECO:0000313" key="1">
    <source>
        <dbReference type="EMBL" id="KAI4382325.1"/>
    </source>
</evidence>